<feature type="DNA-binding region" description="Fork-head" evidence="8">
    <location>
        <begin position="69"/>
        <end position="163"/>
    </location>
</feature>
<dbReference type="Proteomes" id="UP000694680">
    <property type="component" value="Chromosome 19"/>
</dbReference>
<dbReference type="CDD" id="cd20023">
    <property type="entry name" value="FH_FOXJ1"/>
    <property type="match status" value="1"/>
</dbReference>
<evidence type="ECO:0000256" key="5">
    <source>
        <dbReference type="ARBA" id="ARBA00023163"/>
    </source>
</evidence>
<organism evidence="11 12">
    <name type="scientific">Gouania willdenowi</name>
    <name type="common">Blunt-snouted clingfish</name>
    <name type="synonym">Lepadogaster willdenowi</name>
    <dbReference type="NCBI Taxonomy" id="441366"/>
    <lineage>
        <taxon>Eukaryota</taxon>
        <taxon>Metazoa</taxon>
        <taxon>Chordata</taxon>
        <taxon>Craniata</taxon>
        <taxon>Vertebrata</taxon>
        <taxon>Euteleostomi</taxon>
        <taxon>Actinopterygii</taxon>
        <taxon>Neopterygii</taxon>
        <taxon>Teleostei</taxon>
        <taxon>Neoteleostei</taxon>
        <taxon>Acanthomorphata</taxon>
        <taxon>Ovalentaria</taxon>
        <taxon>Blenniimorphae</taxon>
        <taxon>Blenniiformes</taxon>
        <taxon>Gobiesocoidei</taxon>
        <taxon>Gobiesocidae</taxon>
        <taxon>Gobiesocinae</taxon>
        <taxon>Gouania</taxon>
    </lineage>
</organism>
<dbReference type="PRINTS" id="PR00053">
    <property type="entry name" value="FORKHEAD"/>
</dbReference>
<evidence type="ECO:0000313" key="12">
    <source>
        <dbReference type="Proteomes" id="UP000694680"/>
    </source>
</evidence>
<keyword evidence="6 8" id="KW-0539">Nucleus</keyword>
<evidence type="ECO:0000256" key="1">
    <source>
        <dbReference type="ARBA" id="ARBA00004123"/>
    </source>
</evidence>
<feature type="region of interest" description="Disordered" evidence="9">
    <location>
        <begin position="193"/>
        <end position="212"/>
    </location>
</feature>
<gene>
    <name evidence="11" type="primary">LOC114481912</name>
</gene>
<feature type="compositionally biased region" description="Polar residues" evidence="9">
    <location>
        <begin position="20"/>
        <end position="31"/>
    </location>
</feature>
<comment type="subcellular location">
    <subcellularLocation>
        <location evidence="1 8">Nucleus</location>
    </subcellularLocation>
</comment>
<name>A0A8C5GFD5_GOUWI</name>
<reference evidence="11" key="3">
    <citation type="submission" date="2025-09" db="UniProtKB">
        <authorList>
            <consortium name="Ensembl"/>
        </authorList>
    </citation>
    <scope>IDENTIFICATION</scope>
</reference>
<dbReference type="InterPro" id="IPR030456">
    <property type="entry name" value="TF_fork_head_CS_2"/>
</dbReference>
<dbReference type="InterPro" id="IPR047513">
    <property type="entry name" value="FOXJ1"/>
</dbReference>
<evidence type="ECO:0000256" key="4">
    <source>
        <dbReference type="ARBA" id="ARBA00023125"/>
    </source>
</evidence>
<dbReference type="Pfam" id="PF00250">
    <property type="entry name" value="Forkhead"/>
    <property type="match status" value="1"/>
</dbReference>
<reference evidence="11" key="2">
    <citation type="submission" date="2025-08" db="UniProtKB">
        <authorList>
            <consortium name="Ensembl"/>
        </authorList>
    </citation>
    <scope>IDENTIFICATION</scope>
</reference>
<evidence type="ECO:0000259" key="10">
    <source>
        <dbReference type="PROSITE" id="PS50039"/>
    </source>
</evidence>
<keyword evidence="12" id="KW-1185">Reference proteome</keyword>
<dbReference type="InterPro" id="IPR047512">
    <property type="entry name" value="FH_FOXJ1"/>
</dbReference>
<sequence length="360" mass="40599">MPKAKRFKANRVEMYPKDQVQGSKSTPLDDSLTSLDWLQNYSIQTSDPHRPSVPEYPLEVDYKTNPKAKPPHSHASLIYKAIQASGQSKVTLSTIYEWIEENFCYYRHAKPTWQNSIRHTLTFNKCFKKVPRQKGEPGKGGFWQIDPEHSDMFDNGILRRRKLPENHYRTLLRNKLFQSYQGTTSTSVHGVVRPEQKPLSSTENRETTRSTGTPLDYDIVAAACKDIIGGDCSTWKDLESTAAVGVLEPTGEQARWWEGGGDVMNHYLSYGYMDMCTTTMEGTGNQAELQMPLEDLHQHQDQQDLVHLDESSVKLSEQPCVEVTVVTENVPPTLDQGFGVSEGVFTATCDLPPPTTLTVL</sequence>
<proteinExistence type="inferred from homology"/>
<dbReference type="RefSeq" id="XP_028332780.1">
    <property type="nucleotide sequence ID" value="XM_028476979.1"/>
</dbReference>
<evidence type="ECO:0000256" key="9">
    <source>
        <dbReference type="SAM" id="MobiDB-lite"/>
    </source>
</evidence>
<evidence type="ECO:0000256" key="2">
    <source>
        <dbReference type="ARBA" id="ARBA00022794"/>
    </source>
</evidence>
<dbReference type="SMART" id="SM00339">
    <property type="entry name" value="FH"/>
    <property type="match status" value="1"/>
</dbReference>
<dbReference type="Ensembl" id="ENSGWIT00000032154.1">
    <property type="protein sequence ID" value="ENSGWIP00000029455.1"/>
    <property type="gene ID" value="ENSGWIG00000015387.1"/>
</dbReference>
<keyword evidence="2" id="KW-0970">Cilium biogenesis/degradation</keyword>
<evidence type="ECO:0000313" key="11">
    <source>
        <dbReference type="Ensembl" id="ENSGWIP00000029455.1"/>
    </source>
</evidence>
<dbReference type="PANTHER" id="PTHR46805">
    <property type="entry name" value="FORKHEAD BOX PROTEIN J1"/>
    <property type="match status" value="1"/>
</dbReference>
<dbReference type="PROSITE" id="PS50039">
    <property type="entry name" value="FORK_HEAD_3"/>
    <property type="match status" value="1"/>
</dbReference>
<dbReference type="PROSITE" id="PS00658">
    <property type="entry name" value="FORK_HEAD_2"/>
    <property type="match status" value="1"/>
</dbReference>
<dbReference type="InterPro" id="IPR036390">
    <property type="entry name" value="WH_DNA-bd_sf"/>
</dbReference>
<feature type="domain" description="Fork-head" evidence="10">
    <location>
        <begin position="69"/>
        <end position="163"/>
    </location>
</feature>
<keyword evidence="4 8" id="KW-0238">DNA-binding</keyword>
<evidence type="ECO:0000256" key="8">
    <source>
        <dbReference type="PROSITE-ProRule" id="PRU00089"/>
    </source>
</evidence>
<protein>
    <submittedName>
        <fullName evidence="11">Forkhead box protein J1-B-like</fullName>
    </submittedName>
</protein>
<evidence type="ECO:0000256" key="6">
    <source>
        <dbReference type="ARBA" id="ARBA00023242"/>
    </source>
</evidence>
<dbReference type="SUPFAM" id="SSF46785">
    <property type="entry name" value="Winged helix' DNA-binding domain"/>
    <property type="match status" value="1"/>
</dbReference>
<dbReference type="GO" id="GO:0000978">
    <property type="term" value="F:RNA polymerase II cis-regulatory region sequence-specific DNA binding"/>
    <property type="evidence" value="ECO:0007669"/>
    <property type="project" value="TreeGrafter"/>
</dbReference>
<dbReference type="GO" id="GO:0003146">
    <property type="term" value="P:heart jogging"/>
    <property type="evidence" value="ECO:0007669"/>
    <property type="project" value="UniProtKB-ARBA"/>
</dbReference>
<dbReference type="GO" id="GO:0060271">
    <property type="term" value="P:cilium assembly"/>
    <property type="evidence" value="ECO:0007669"/>
    <property type="project" value="UniProtKB-ARBA"/>
</dbReference>
<dbReference type="GeneID" id="114481912"/>
<feature type="region of interest" description="Disordered" evidence="9">
    <location>
        <begin position="1"/>
        <end position="31"/>
    </location>
</feature>
<dbReference type="AlphaFoldDB" id="A0A8C5GFD5"/>
<evidence type="ECO:0000256" key="7">
    <source>
        <dbReference type="ARBA" id="ARBA00034770"/>
    </source>
</evidence>
<keyword evidence="3" id="KW-0805">Transcription regulation</keyword>
<dbReference type="InterPro" id="IPR001766">
    <property type="entry name" value="Fork_head_dom"/>
</dbReference>
<keyword evidence="5" id="KW-0804">Transcription</keyword>
<dbReference type="FunFam" id="1.10.10.10:FF:000030">
    <property type="entry name" value="Forkhead box protein K2"/>
    <property type="match status" value="1"/>
</dbReference>
<dbReference type="InterPro" id="IPR036388">
    <property type="entry name" value="WH-like_DNA-bd_sf"/>
</dbReference>
<dbReference type="GO" id="GO:0001947">
    <property type="term" value="P:heart looping"/>
    <property type="evidence" value="ECO:0007669"/>
    <property type="project" value="UniProtKB-ARBA"/>
</dbReference>
<dbReference type="PANTHER" id="PTHR46805:SF3">
    <property type="entry name" value="FORKHEAD BOX PROTEIN J1-B"/>
    <property type="match status" value="1"/>
</dbReference>
<comment type="similarity">
    <text evidence="7">Belongs to the FOXJ1 family.</text>
</comment>
<dbReference type="Gene3D" id="1.10.10.10">
    <property type="entry name" value="Winged helix-like DNA-binding domain superfamily/Winged helix DNA-binding domain"/>
    <property type="match status" value="1"/>
</dbReference>
<reference evidence="11" key="1">
    <citation type="submission" date="2020-06" db="EMBL/GenBank/DDBJ databases">
        <authorList>
            <consortium name="Wellcome Sanger Institute Data Sharing"/>
        </authorList>
    </citation>
    <scope>NUCLEOTIDE SEQUENCE [LARGE SCALE GENOMIC DNA]</scope>
</reference>
<dbReference type="GO" id="GO:0005634">
    <property type="term" value="C:nucleus"/>
    <property type="evidence" value="ECO:0007669"/>
    <property type="project" value="UniProtKB-SubCell"/>
</dbReference>
<evidence type="ECO:0000256" key="3">
    <source>
        <dbReference type="ARBA" id="ARBA00023015"/>
    </source>
</evidence>
<dbReference type="GO" id="GO:0000981">
    <property type="term" value="F:DNA-binding transcription factor activity, RNA polymerase II-specific"/>
    <property type="evidence" value="ECO:0007669"/>
    <property type="project" value="TreeGrafter"/>
</dbReference>
<accession>A0A8C5GFD5</accession>
<dbReference type="OrthoDB" id="5954824at2759"/>